<organism evidence="3 4">
    <name type="scientific">Corynebacterium tuscaniense</name>
    <dbReference type="NCBI Taxonomy" id="302449"/>
    <lineage>
        <taxon>Bacteria</taxon>
        <taxon>Bacillati</taxon>
        <taxon>Actinomycetota</taxon>
        <taxon>Actinomycetes</taxon>
        <taxon>Mycobacteriales</taxon>
        <taxon>Corynebacteriaceae</taxon>
        <taxon>Corynebacterium</taxon>
    </lineage>
</organism>
<keyword evidence="4" id="KW-1185">Reference proteome</keyword>
<comment type="caution">
    <text evidence="3">The sequence shown here is derived from an EMBL/GenBank/DDBJ whole genome shotgun (WGS) entry which is preliminary data.</text>
</comment>
<dbReference type="InterPro" id="IPR007527">
    <property type="entry name" value="Znf_SWIM"/>
</dbReference>
<evidence type="ECO:0000259" key="2">
    <source>
        <dbReference type="PROSITE" id="PS50966"/>
    </source>
</evidence>
<dbReference type="PROSITE" id="PS50966">
    <property type="entry name" value="ZF_SWIM"/>
    <property type="match status" value="1"/>
</dbReference>
<proteinExistence type="predicted"/>
<keyword evidence="1" id="KW-0479">Metal-binding</keyword>
<sequence length="290" mass="32740">MARRPHEDNVTWVNFNQRKKVNSPEETHRLVDERVEAQQIKDAWTLRQEQAAQRTELEYSDPAQLLVNAAARATDQGRFARGRRYADGGNVLEVRVESGRFTGTVAGSQNEPFNVLVILPYREGPEIAEALDMITRQPKLLDRARRGTFDRGLLDILFASGSERFRYRCDCPDLSDVCKHAVAVSIKAAELVDSDPSIVFRLRNLDVNTLDQQLRETAGQRAMASAAEGSEFFWAGHELPDLPQPKVAPMIEDSDLDLLHKAMQMISFTNIDQLRAVSDLEDLYDALTRS</sequence>
<dbReference type="Proteomes" id="UP000235836">
    <property type="component" value="Unassembled WGS sequence"/>
</dbReference>
<protein>
    <recommendedName>
        <fullName evidence="2">SWIM-type domain-containing protein</fullName>
    </recommendedName>
</protein>
<dbReference type="RefSeq" id="WP_102724525.1">
    <property type="nucleotide sequence ID" value="NZ_PNHG01000023.1"/>
</dbReference>
<feature type="domain" description="SWIM-type" evidence="2">
    <location>
        <begin position="154"/>
        <end position="189"/>
    </location>
</feature>
<gene>
    <name evidence="3" type="ORF">CJ203_10315</name>
</gene>
<keyword evidence="1" id="KW-0863">Zinc-finger</keyword>
<name>A0A2N6T2R1_9CORY</name>
<dbReference type="PANTHER" id="PTHR38133">
    <property type="entry name" value="SLR1429 PROTEIN"/>
    <property type="match status" value="1"/>
</dbReference>
<dbReference type="PANTHER" id="PTHR38133:SF1">
    <property type="entry name" value="SLR1429 PROTEIN"/>
    <property type="match status" value="1"/>
</dbReference>
<dbReference type="GO" id="GO:0008270">
    <property type="term" value="F:zinc ion binding"/>
    <property type="evidence" value="ECO:0007669"/>
    <property type="project" value="UniProtKB-KW"/>
</dbReference>
<accession>A0A2N6T2R1</accession>
<evidence type="ECO:0000256" key="1">
    <source>
        <dbReference type="PROSITE-ProRule" id="PRU00325"/>
    </source>
</evidence>
<evidence type="ECO:0000313" key="4">
    <source>
        <dbReference type="Proteomes" id="UP000235836"/>
    </source>
</evidence>
<keyword evidence="1" id="KW-0862">Zinc</keyword>
<dbReference type="EMBL" id="PNHG01000023">
    <property type="protein sequence ID" value="PMC63585.1"/>
    <property type="molecule type" value="Genomic_DNA"/>
</dbReference>
<evidence type="ECO:0000313" key="3">
    <source>
        <dbReference type="EMBL" id="PMC63585.1"/>
    </source>
</evidence>
<dbReference type="AlphaFoldDB" id="A0A2N6T2R1"/>
<reference evidence="3 4" key="1">
    <citation type="submission" date="2017-09" db="EMBL/GenBank/DDBJ databases">
        <title>Bacterial strain isolated from the female urinary microbiota.</title>
        <authorList>
            <person name="Thomas-White K."/>
            <person name="Kumar N."/>
            <person name="Forster S."/>
            <person name="Putonti C."/>
            <person name="Lawley T."/>
            <person name="Wolfe A.J."/>
        </authorList>
    </citation>
    <scope>NUCLEOTIDE SEQUENCE [LARGE SCALE GENOMIC DNA]</scope>
    <source>
        <strain evidence="3 4">UMB0792</strain>
    </source>
</reference>